<reference evidence="7" key="1">
    <citation type="submission" date="2022-11" db="UniProtKB">
        <authorList>
            <consortium name="WormBaseParasite"/>
        </authorList>
    </citation>
    <scope>IDENTIFICATION</scope>
</reference>
<sequence length="608" mass="67911">YTRMVVFFAYMNFISVVGTFPTFFSGKSDTSKASGFISQFAIIEALSPYHLQMSLPFHQDHLIIESDPKRSPSANSHVNATFDPTNTQLKRSVSYGGAQSRHPDAFDQSGNVDLLADATTSLSVPSFFASTLLPSSAVREAHLDSKTPYSAQPSAKAFYGHMPDTVYLTPAPNITTSLPSDCNQQFLHSLSATSESFNRNNSAPSSVWKLPMSFVVPSFFASTLLPSSAVREAHLDSKTPYSAQPSAKAFYGQMPDTVYLTPAPNITTPLPSDCNQQFLHSLSATSESFNRNNSAPSSVWKLPMSFVDNGKIPPIHSCNRYVTSNQVQSNQLQLPLPTDNERAFFLKGCSSAALWNYLIECLIEPNDYGKVCSWTNLWEVSIRNTQLFTRNWNAYNPNKTKKYVSYMSLSRALKTFENTKWCGWVLLKKVPGRRSTYRFLPDHNSPMLPSPKESTPASFNSGEQPRRSSLLANNYYMSIEIGGRKRIRGMIIDEEPTLEEKMGIFRSKKQRLKYLRNTPSPKTNCFFEHNEMMQCNCTLTRTTSDLCSSSGIQLQQQQQLELRDILEGEKMNETSNLAGRSNNRCNLRVNVDDFDGLASALSDGISTA</sequence>
<evidence type="ECO:0000313" key="7">
    <source>
        <dbReference type="WBParaSite" id="PgR010_g032_t03"/>
    </source>
</evidence>
<accession>A0A915AKN9</accession>
<dbReference type="Proteomes" id="UP000887569">
    <property type="component" value="Unplaced"/>
</dbReference>
<keyword evidence="4" id="KW-0812">Transmembrane</keyword>
<keyword evidence="4" id="KW-0472">Membrane</keyword>
<dbReference type="GO" id="GO:0005634">
    <property type="term" value="C:nucleus"/>
    <property type="evidence" value="ECO:0007669"/>
    <property type="project" value="UniProtKB-SubCell"/>
</dbReference>
<feature type="domain" description="ETS" evidence="5">
    <location>
        <begin position="352"/>
        <end position="440"/>
    </location>
</feature>
<keyword evidence="2" id="KW-0238">DNA-binding</keyword>
<feature type="compositionally biased region" description="Polar residues" evidence="3">
    <location>
        <begin position="452"/>
        <end position="463"/>
    </location>
</feature>
<evidence type="ECO:0000256" key="3">
    <source>
        <dbReference type="SAM" id="MobiDB-lite"/>
    </source>
</evidence>
<protein>
    <submittedName>
        <fullName evidence="7">ETS domain-containing protein</fullName>
    </submittedName>
</protein>
<dbReference type="GO" id="GO:0003700">
    <property type="term" value="F:DNA-binding transcription factor activity"/>
    <property type="evidence" value="ECO:0007669"/>
    <property type="project" value="InterPro"/>
</dbReference>
<dbReference type="GO" id="GO:0043565">
    <property type="term" value="F:sequence-specific DNA binding"/>
    <property type="evidence" value="ECO:0007669"/>
    <property type="project" value="InterPro"/>
</dbReference>
<evidence type="ECO:0000256" key="2">
    <source>
        <dbReference type="RuleBase" id="RU004019"/>
    </source>
</evidence>
<name>A0A915AKN9_PARUN</name>
<comment type="subcellular location">
    <subcellularLocation>
        <location evidence="2">Nucleus</location>
    </subcellularLocation>
</comment>
<dbReference type="InterPro" id="IPR000418">
    <property type="entry name" value="Ets_dom"/>
</dbReference>
<keyword evidence="6" id="KW-1185">Reference proteome</keyword>
<keyword evidence="2" id="KW-0539">Nucleus</keyword>
<organism evidence="6 7">
    <name type="scientific">Parascaris univalens</name>
    <name type="common">Nematode worm</name>
    <dbReference type="NCBI Taxonomy" id="6257"/>
    <lineage>
        <taxon>Eukaryota</taxon>
        <taxon>Metazoa</taxon>
        <taxon>Ecdysozoa</taxon>
        <taxon>Nematoda</taxon>
        <taxon>Chromadorea</taxon>
        <taxon>Rhabditida</taxon>
        <taxon>Spirurina</taxon>
        <taxon>Ascaridomorpha</taxon>
        <taxon>Ascaridoidea</taxon>
        <taxon>Ascarididae</taxon>
        <taxon>Parascaris</taxon>
    </lineage>
</organism>
<dbReference type="WBParaSite" id="PgR010_g032_t03">
    <property type="protein sequence ID" value="PgR010_g032_t03"/>
    <property type="gene ID" value="PgR010_g032"/>
</dbReference>
<dbReference type="InterPro" id="IPR036388">
    <property type="entry name" value="WH-like_DNA-bd_sf"/>
</dbReference>
<dbReference type="SUPFAM" id="SSF46785">
    <property type="entry name" value="Winged helix' DNA-binding domain"/>
    <property type="match status" value="1"/>
</dbReference>
<dbReference type="InterPro" id="IPR036390">
    <property type="entry name" value="WH_DNA-bd_sf"/>
</dbReference>
<evidence type="ECO:0000259" key="5">
    <source>
        <dbReference type="PROSITE" id="PS50061"/>
    </source>
</evidence>
<evidence type="ECO:0000256" key="1">
    <source>
        <dbReference type="ARBA" id="ARBA00005562"/>
    </source>
</evidence>
<comment type="similarity">
    <text evidence="1 2">Belongs to the ETS family.</text>
</comment>
<keyword evidence="4" id="KW-1133">Transmembrane helix</keyword>
<dbReference type="Pfam" id="PF00178">
    <property type="entry name" value="Ets"/>
    <property type="match status" value="1"/>
</dbReference>
<feature type="transmembrane region" description="Helical" evidence="4">
    <location>
        <begin position="7"/>
        <end position="24"/>
    </location>
</feature>
<proteinExistence type="inferred from homology"/>
<dbReference type="Gene3D" id="1.10.10.10">
    <property type="entry name" value="Winged helix-like DNA-binding domain superfamily/Winged helix DNA-binding domain"/>
    <property type="match status" value="1"/>
</dbReference>
<feature type="region of interest" description="Disordered" evidence="3">
    <location>
        <begin position="441"/>
        <end position="465"/>
    </location>
</feature>
<evidence type="ECO:0000256" key="4">
    <source>
        <dbReference type="SAM" id="Phobius"/>
    </source>
</evidence>
<dbReference type="AlphaFoldDB" id="A0A915AKN9"/>
<evidence type="ECO:0000313" key="6">
    <source>
        <dbReference type="Proteomes" id="UP000887569"/>
    </source>
</evidence>
<dbReference type="PROSITE" id="PS50061">
    <property type="entry name" value="ETS_DOMAIN_3"/>
    <property type="match status" value="1"/>
</dbReference>